<feature type="domain" description="WRC" evidence="4">
    <location>
        <begin position="122"/>
        <end position="166"/>
    </location>
</feature>
<keyword evidence="6" id="KW-1185">Reference proteome</keyword>
<evidence type="ECO:0000256" key="1">
    <source>
        <dbReference type="ARBA" id="ARBA00023242"/>
    </source>
</evidence>
<feature type="compositionally biased region" description="Acidic residues" evidence="3">
    <location>
        <begin position="241"/>
        <end position="258"/>
    </location>
</feature>
<evidence type="ECO:0000256" key="2">
    <source>
        <dbReference type="PROSITE-ProRule" id="PRU01002"/>
    </source>
</evidence>
<comment type="caution">
    <text evidence="5">The sequence shown here is derived from an EMBL/GenBank/DDBJ whole genome shotgun (WGS) entry which is preliminary data.</text>
</comment>
<keyword evidence="1" id="KW-0539">Nucleus</keyword>
<proteinExistence type="predicted"/>
<protein>
    <recommendedName>
        <fullName evidence="4">WRC domain-containing protein</fullName>
    </recommendedName>
</protein>
<feature type="region of interest" description="Disordered" evidence="3">
    <location>
        <begin position="163"/>
        <end position="192"/>
    </location>
</feature>
<dbReference type="PANTHER" id="PTHR34680">
    <property type="entry name" value="EXPRESSED PROTEIN"/>
    <property type="match status" value="1"/>
</dbReference>
<dbReference type="Gramene" id="OE9A103866T1">
    <property type="protein sequence ID" value="OE9A103866C1"/>
    <property type="gene ID" value="OE9A103866"/>
</dbReference>
<dbReference type="InterPro" id="IPR014977">
    <property type="entry name" value="WRC_dom"/>
</dbReference>
<feature type="region of interest" description="Disordered" evidence="3">
    <location>
        <begin position="68"/>
        <end position="118"/>
    </location>
</feature>
<reference evidence="5 6" key="1">
    <citation type="submission" date="2019-12" db="EMBL/GenBank/DDBJ databases">
        <authorList>
            <person name="Alioto T."/>
            <person name="Alioto T."/>
            <person name="Gomez Garrido J."/>
        </authorList>
    </citation>
    <scope>NUCLEOTIDE SEQUENCE [LARGE SCALE GENOMIC DNA]</scope>
</reference>
<feature type="compositionally biased region" description="Basic and acidic residues" evidence="3">
    <location>
        <begin position="167"/>
        <end position="177"/>
    </location>
</feature>
<dbReference type="Pfam" id="PF08879">
    <property type="entry name" value="WRC"/>
    <property type="match status" value="1"/>
</dbReference>
<accession>A0A8S0P7G2</accession>
<dbReference type="EMBL" id="CACTIH010000004">
    <property type="protein sequence ID" value="CAA2933577.1"/>
    <property type="molecule type" value="Genomic_DNA"/>
</dbReference>
<evidence type="ECO:0000259" key="4">
    <source>
        <dbReference type="PROSITE" id="PS51667"/>
    </source>
</evidence>
<organism evidence="5 6">
    <name type="scientific">Olea europaea subsp. europaea</name>
    <dbReference type="NCBI Taxonomy" id="158383"/>
    <lineage>
        <taxon>Eukaryota</taxon>
        <taxon>Viridiplantae</taxon>
        <taxon>Streptophyta</taxon>
        <taxon>Embryophyta</taxon>
        <taxon>Tracheophyta</taxon>
        <taxon>Spermatophyta</taxon>
        <taxon>Magnoliopsida</taxon>
        <taxon>eudicotyledons</taxon>
        <taxon>Gunneridae</taxon>
        <taxon>Pentapetalae</taxon>
        <taxon>asterids</taxon>
        <taxon>lamiids</taxon>
        <taxon>Lamiales</taxon>
        <taxon>Oleaceae</taxon>
        <taxon>Oleeae</taxon>
        <taxon>Olea</taxon>
    </lineage>
</organism>
<name>A0A8S0P7G2_OLEEU</name>
<dbReference type="OrthoDB" id="911210at2759"/>
<evidence type="ECO:0000313" key="5">
    <source>
        <dbReference type="EMBL" id="CAA2933577.1"/>
    </source>
</evidence>
<feature type="region of interest" description="Disordered" evidence="3">
    <location>
        <begin position="241"/>
        <end position="279"/>
    </location>
</feature>
<dbReference type="PROSITE" id="PS51667">
    <property type="entry name" value="WRC"/>
    <property type="match status" value="1"/>
</dbReference>
<comment type="caution">
    <text evidence="2">Lacks conserved residue(s) required for the propagation of feature annotation.</text>
</comment>
<dbReference type="Proteomes" id="UP000594638">
    <property type="component" value="Unassembled WGS sequence"/>
</dbReference>
<evidence type="ECO:0000256" key="3">
    <source>
        <dbReference type="SAM" id="MobiDB-lite"/>
    </source>
</evidence>
<dbReference type="AlphaFoldDB" id="A0A8S0P7G2"/>
<evidence type="ECO:0000313" key="6">
    <source>
        <dbReference type="Proteomes" id="UP000594638"/>
    </source>
</evidence>
<dbReference type="PANTHER" id="PTHR34680:SF3">
    <property type="entry name" value="EXPRESSED PROTEIN"/>
    <property type="match status" value="1"/>
</dbReference>
<sequence>MRIRKHAMICPLMYAASSLKPGTVIQCRLNMSPWDVMNFSPPLPSPSFQVNGTDNLAKNGSLGESNAAFQSAASPKIAADDGQTGEIKAGKWDNSNGDEGNVGGSAHDNSDEGPANPGLKKEKEIIYCAKTDGKAWKCKNEAAEGNSLCKHHFSQVRNYYSALPTTKHQDKEAADSKHRPRAKKAASTSNPNEFYYYSGFGPRWGKKRGGKSLDVPKNVEQEREMIQPTFSQINNEEFEIEYEDDVDPNSSTDEEDGNEEKGDDSRGNEMLVEEENPNWPLDADVGWEIKASEHFEEHSMKNVIGKYDAEIVFLFRRLQYASYSSSGKESNKDN</sequence>
<gene>
    <name evidence="5" type="ORF">OLEA9_A103866</name>
</gene>